<proteinExistence type="predicted"/>
<evidence type="ECO:0000256" key="1">
    <source>
        <dbReference type="ARBA" id="ARBA00022598"/>
    </source>
</evidence>
<dbReference type="GO" id="GO:0005524">
    <property type="term" value="F:ATP binding"/>
    <property type="evidence" value="ECO:0007669"/>
    <property type="project" value="UniProtKB-KW"/>
</dbReference>
<name>A0A0S4XMD9_9BACT</name>
<dbReference type="InterPro" id="IPR036615">
    <property type="entry name" value="Mur_ligase_C_dom_sf"/>
</dbReference>
<keyword evidence="2" id="KW-0547">Nucleotide-binding</keyword>
<sequence>MVEFFGYFLFVVVSGYYLITNLQWYSYKLKRVILNHTKPMWNIIYFVIPLIAFVVVSRVFGLGIIVSIAYAAALYFWFKGLDKPLVWTGRIKRFFALLVFFALILSFIAKCTFVLAPFILAFIASLVVEKVLFLGFKAKAKAKIENSKDMKIVGITASYGKTSIKNFLNHILEGSFRTYATPRSVNTLGGIIKDINDDLPNHTEVYIVEMGARVKGDIAEIATFVNPQYVVVGKIGPAHIEYFKTIENIINTKLEILQSANLKFAWLHESTKVQPSEKLHIFGNNISNVIATLDGTSFELDGERYEVPILGEFHAINLAGAISVALALGIDTVTVKKRLKTLKATPHRLERIDAGGKLILDDSFNGNIDGMLASFDLASTHNGRKVVITPGLVEADDELNIQVAKRANEVFDVVIVSSGLNWEIFKKYIDESKLLRMEQKSQMQDMLIEHTKAGDLILFANDAPSFV</sequence>
<dbReference type="InterPro" id="IPR036565">
    <property type="entry name" value="Mur-like_cat_sf"/>
</dbReference>
<keyword evidence="4" id="KW-0472">Membrane</keyword>
<dbReference type="InterPro" id="IPR051046">
    <property type="entry name" value="MurCDEF_CellWall_CoF430Synth"/>
</dbReference>
<reference evidence="6" key="1">
    <citation type="submission" date="2015-11" db="EMBL/GenBank/DDBJ databases">
        <authorList>
            <person name="Zhang Y."/>
            <person name="Guo Z."/>
        </authorList>
    </citation>
    <scope>NUCLEOTIDE SEQUENCE</scope>
    <source>
        <strain evidence="6">BN30871</strain>
    </source>
</reference>
<dbReference type="Gene3D" id="3.40.1190.10">
    <property type="entry name" value="Mur-like, catalytic domain"/>
    <property type="match status" value="1"/>
</dbReference>
<dbReference type="InterPro" id="IPR013221">
    <property type="entry name" value="Mur_ligase_cen"/>
</dbReference>
<evidence type="ECO:0000313" key="6">
    <source>
        <dbReference type="EMBL" id="CUV65405.1"/>
    </source>
</evidence>
<feature type="domain" description="Mur ligase central" evidence="5">
    <location>
        <begin position="155"/>
        <end position="325"/>
    </location>
</feature>
<gene>
    <name evidence="6" type="primary">murF</name>
    <name evidence="6" type="ORF">BN3087_330021</name>
</gene>
<dbReference type="AlphaFoldDB" id="A0A0S4XMD9"/>
<keyword evidence="1 6" id="KW-0436">Ligase</keyword>
<accession>A0A0S4XMD9</accession>
<dbReference type="SUPFAM" id="SSF53623">
    <property type="entry name" value="MurD-like peptide ligases, catalytic domain"/>
    <property type="match status" value="1"/>
</dbReference>
<evidence type="ECO:0000259" key="5">
    <source>
        <dbReference type="Pfam" id="PF08245"/>
    </source>
</evidence>
<dbReference type="Pfam" id="PF08245">
    <property type="entry name" value="Mur_ligase_M"/>
    <property type="match status" value="1"/>
</dbReference>
<organism evidence="6">
    <name type="scientific">Sulfurovum sp. enrichment culture clone C5</name>
    <dbReference type="NCBI Taxonomy" id="497650"/>
    <lineage>
        <taxon>Bacteria</taxon>
        <taxon>Pseudomonadati</taxon>
        <taxon>Campylobacterota</taxon>
        <taxon>Epsilonproteobacteria</taxon>
        <taxon>Campylobacterales</taxon>
        <taxon>Sulfurovaceae</taxon>
        <taxon>Sulfurovum</taxon>
        <taxon>environmental samples</taxon>
    </lineage>
</organism>
<feature type="transmembrane region" description="Helical" evidence="4">
    <location>
        <begin position="6"/>
        <end position="27"/>
    </location>
</feature>
<keyword evidence="4" id="KW-1133">Transmembrane helix</keyword>
<dbReference type="Gene3D" id="3.90.190.20">
    <property type="entry name" value="Mur ligase, C-terminal domain"/>
    <property type="match status" value="1"/>
</dbReference>
<keyword evidence="3" id="KW-0067">ATP-binding</keyword>
<feature type="transmembrane region" description="Helical" evidence="4">
    <location>
        <begin position="90"/>
        <end position="109"/>
    </location>
</feature>
<protein>
    <submittedName>
        <fullName evidence="6">UDP-N-acetylmuramoyl-tripeptide--D-alanyl-D-alanine ligase</fullName>
        <ecNumber evidence="6">6.3.2.10</ecNumber>
    </submittedName>
</protein>
<dbReference type="PANTHER" id="PTHR43024:SF1">
    <property type="entry name" value="UDP-N-ACETYLMURAMOYL-TRIPEPTIDE--D-ALANYL-D-ALANINE LIGASE"/>
    <property type="match status" value="1"/>
</dbReference>
<dbReference type="EC" id="6.3.2.10" evidence="6"/>
<evidence type="ECO:0000256" key="4">
    <source>
        <dbReference type="SAM" id="Phobius"/>
    </source>
</evidence>
<feature type="transmembrane region" description="Helical" evidence="4">
    <location>
        <begin position="39"/>
        <end position="56"/>
    </location>
</feature>
<dbReference type="PANTHER" id="PTHR43024">
    <property type="entry name" value="UDP-N-ACETYLMURAMOYL-TRIPEPTIDE--D-ALANYL-D-ALANINE LIGASE"/>
    <property type="match status" value="1"/>
</dbReference>
<dbReference type="SUPFAM" id="SSF53244">
    <property type="entry name" value="MurD-like peptide ligases, peptide-binding domain"/>
    <property type="match status" value="1"/>
</dbReference>
<feature type="transmembrane region" description="Helical" evidence="4">
    <location>
        <begin position="62"/>
        <end position="78"/>
    </location>
</feature>
<evidence type="ECO:0000256" key="2">
    <source>
        <dbReference type="ARBA" id="ARBA00022741"/>
    </source>
</evidence>
<dbReference type="GO" id="GO:0047480">
    <property type="term" value="F:UDP-N-acetylmuramoyl-tripeptide-D-alanyl-D-alanine ligase activity"/>
    <property type="evidence" value="ECO:0007669"/>
    <property type="project" value="UniProtKB-EC"/>
</dbReference>
<dbReference type="EMBL" id="FAXN01000033">
    <property type="protein sequence ID" value="CUV65405.1"/>
    <property type="molecule type" value="Genomic_DNA"/>
</dbReference>
<keyword evidence="4" id="KW-0812">Transmembrane</keyword>
<evidence type="ECO:0000256" key="3">
    <source>
        <dbReference type="ARBA" id="ARBA00022840"/>
    </source>
</evidence>